<sequence length="146" mass="16367">MPRTCPTPFAFPTFLATLFTALLETAAPSFANRLIRLHGIWLAIVEGLPLLPDKDQMEREDMVQRILRVNGVVSVRREMRGERGEEERRERKLVIFYVCTVCAGQLAVSRPFACGEGVGGGIDREEGLGLKAGRRWARLGMYEMDG</sequence>
<organism evidence="2">
    <name type="scientific">Ajellomyces dermatitidis (strain ATCC 18188 / CBS 674.68)</name>
    <name type="common">Blastomyces dermatitidis</name>
    <dbReference type="NCBI Taxonomy" id="653446"/>
    <lineage>
        <taxon>Eukaryota</taxon>
        <taxon>Fungi</taxon>
        <taxon>Dikarya</taxon>
        <taxon>Ascomycota</taxon>
        <taxon>Pezizomycotina</taxon>
        <taxon>Eurotiomycetes</taxon>
        <taxon>Eurotiomycetidae</taxon>
        <taxon>Onygenales</taxon>
        <taxon>Ajellomycetaceae</taxon>
        <taxon>Blastomyces</taxon>
    </lineage>
</organism>
<name>A0A0J9EP76_AJEDA</name>
<reference evidence="2" key="1">
    <citation type="submission" date="2010-03" db="EMBL/GenBank/DDBJ databases">
        <title>Annotation of Blastomyces dermatitidis strain ATCC 18188.</title>
        <authorList>
            <consortium name="The Broad Institute Genome Sequencing Platform"/>
            <consortium name="Broad Institute Genome Sequencing Center for Infectious Disease."/>
            <person name="Cuomo C."/>
            <person name="Klein B."/>
            <person name="Sullivan T."/>
            <person name="Heitman J."/>
            <person name="Young S."/>
            <person name="Zeng Q."/>
            <person name="Gargeya S."/>
            <person name="Alvarado L."/>
            <person name="Berlin A.M."/>
            <person name="Chapman S.B."/>
            <person name="Chen Z."/>
            <person name="Freedman E."/>
            <person name="Gellesch M."/>
            <person name="Goldberg J."/>
            <person name="Griggs A."/>
            <person name="Gujja S."/>
            <person name="Heilman E."/>
            <person name="Heiman D."/>
            <person name="Howarth C."/>
            <person name="Mehta T."/>
            <person name="Neiman D."/>
            <person name="Pearson M."/>
            <person name="Roberts A."/>
            <person name="Saif S."/>
            <person name="Shea T."/>
            <person name="Shenoy N."/>
            <person name="Sisk P."/>
            <person name="Stolte C."/>
            <person name="Sykes S."/>
            <person name="White J."/>
            <person name="Yandava C."/>
            <person name="Haas B."/>
            <person name="Nusbaum C."/>
            <person name="Birren B."/>
        </authorList>
    </citation>
    <scope>NUCLEOTIDE SEQUENCE</scope>
    <source>
        <strain evidence="2">ATCC 18188</strain>
    </source>
</reference>
<gene>
    <name evidence="2" type="ORF">BDDG_11880</name>
</gene>
<dbReference type="EMBL" id="GG749415">
    <property type="protein sequence ID" value="KMW67045.1"/>
    <property type="molecule type" value="Genomic_DNA"/>
</dbReference>
<proteinExistence type="predicted"/>
<dbReference type="Proteomes" id="UP000007802">
    <property type="component" value="Unassembled WGS sequence"/>
</dbReference>
<feature type="signal peptide" evidence="1">
    <location>
        <begin position="1"/>
        <end position="31"/>
    </location>
</feature>
<dbReference type="AlphaFoldDB" id="A0A0J9EP76"/>
<feature type="chain" id="PRO_5005318566" evidence="1">
    <location>
        <begin position="32"/>
        <end position="146"/>
    </location>
</feature>
<keyword evidence="1" id="KW-0732">Signal</keyword>
<evidence type="ECO:0000313" key="2">
    <source>
        <dbReference type="EMBL" id="KMW67045.1"/>
    </source>
</evidence>
<evidence type="ECO:0000256" key="1">
    <source>
        <dbReference type="SAM" id="SignalP"/>
    </source>
</evidence>
<accession>A0A0J9EP76</accession>
<protein>
    <submittedName>
        <fullName evidence="2">Uncharacterized protein</fullName>
    </submittedName>
</protein>